<dbReference type="InterPro" id="IPR016162">
    <property type="entry name" value="Ald_DH_N"/>
</dbReference>
<sequence>MELLEKDLMSIQEVRLLLKKAKEAHKILATFNQEKIDRIVKAIAEASLQNAERLAKMANEETGFGIWQDKVVKNVFGSMGIYEAIKDQKTVGILREDKENKTMEIGIPVGIVAGIIPSTNPTSTIMYKTLISIKGGNCIVFSPHPGAKNCILETVKVVSEAAEAAGCPKGAISCITIPTLQATNELMKHPDTKLILATGGYAMVKAAYSSGTPAIGVGAGNGPAFIDKTANVKLAVKHIMDSKTFDNGTICASEQSVIVERCMEQAVREELIAQGGFFLNEEESKKLAGFILRANGTMNPQIVGKSVAQISKLAGLTGVPASARVLIAKESRVGDDAPYSREKLAPILAFFVEETIEDVIDKVVEILSFEGMGHTFSMHCNNDDLIKRFALRAPASRILVNTMGSLGGIGGSTNLFPALTLGCGAVGGSSSSNNIGPMDLINIKRVAFGIKELEDLRNNAANLLGDTKSSNNSPYCNVNTELVEEIVKRIMKQLI</sequence>
<dbReference type="CDD" id="cd07122">
    <property type="entry name" value="ALDH_F20_ACDH"/>
    <property type="match status" value="1"/>
</dbReference>
<accession>A0A1I5IDX5</accession>
<evidence type="ECO:0000313" key="4">
    <source>
        <dbReference type="Proteomes" id="UP000198806"/>
    </source>
</evidence>
<reference evidence="3 4" key="1">
    <citation type="submission" date="2016-10" db="EMBL/GenBank/DDBJ databases">
        <authorList>
            <person name="de Groot N.N."/>
        </authorList>
    </citation>
    <scope>NUCLEOTIDE SEQUENCE [LARGE SCALE GENOMIC DNA]</scope>
    <source>
        <strain evidence="3 4">DSM 1283</strain>
    </source>
</reference>
<keyword evidence="1" id="KW-0560">Oxidoreductase</keyword>
<keyword evidence="4" id="KW-1185">Reference proteome</keyword>
<dbReference type="InterPro" id="IPR016161">
    <property type="entry name" value="Ald_DH/histidinol_DH"/>
</dbReference>
<dbReference type="PANTHER" id="PTHR11699">
    <property type="entry name" value="ALDEHYDE DEHYDROGENASE-RELATED"/>
    <property type="match status" value="1"/>
</dbReference>
<evidence type="ECO:0000256" key="1">
    <source>
        <dbReference type="ARBA" id="ARBA00023002"/>
    </source>
</evidence>
<dbReference type="STRING" id="1527.SAMN04489757_14321"/>
<dbReference type="AlphaFoldDB" id="A0A1I5IDX5"/>
<dbReference type="NCBIfam" id="TIGR02518">
    <property type="entry name" value="EutH_ACDH"/>
    <property type="match status" value="1"/>
</dbReference>
<dbReference type="Proteomes" id="UP000198806">
    <property type="component" value="Unassembled WGS sequence"/>
</dbReference>
<dbReference type="InterPro" id="IPR015590">
    <property type="entry name" value="Aldehyde_DH_dom"/>
</dbReference>
<dbReference type="OrthoDB" id="9804734at2"/>
<dbReference type="InterPro" id="IPR016163">
    <property type="entry name" value="Ald_DH_C"/>
</dbReference>
<evidence type="ECO:0000313" key="3">
    <source>
        <dbReference type="EMBL" id="SFO58777.1"/>
    </source>
</evidence>
<dbReference type="InterPro" id="IPR013357">
    <property type="entry name" value="Acetaldehyde_DH_acetylating"/>
</dbReference>
<proteinExistence type="predicted"/>
<protein>
    <submittedName>
        <fullName evidence="3">Acetaldehyde dehydrogenase (Acetylating)</fullName>
    </submittedName>
</protein>
<evidence type="ECO:0000259" key="2">
    <source>
        <dbReference type="Pfam" id="PF00171"/>
    </source>
</evidence>
<dbReference type="Gene3D" id="3.40.605.10">
    <property type="entry name" value="Aldehyde Dehydrogenase, Chain A, domain 1"/>
    <property type="match status" value="1"/>
</dbReference>
<dbReference type="EMBL" id="FOWD01000043">
    <property type="protein sequence ID" value="SFO58777.1"/>
    <property type="molecule type" value="Genomic_DNA"/>
</dbReference>
<organism evidence="3 4">
    <name type="scientific">Anaerocolumna aminovalerica</name>
    <dbReference type="NCBI Taxonomy" id="1527"/>
    <lineage>
        <taxon>Bacteria</taxon>
        <taxon>Bacillati</taxon>
        <taxon>Bacillota</taxon>
        <taxon>Clostridia</taxon>
        <taxon>Lachnospirales</taxon>
        <taxon>Lachnospiraceae</taxon>
        <taxon>Anaerocolumna</taxon>
    </lineage>
</organism>
<dbReference type="Pfam" id="PF00171">
    <property type="entry name" value="Aldedh"/>
    <property type="match status" value="1"/>
</dbReference>
<gene>
    <name evidence="3" type="ORF">SAMN04489757_14321</name>
</gene>
<dbReference type="Gene3D" id="3.40.309.10">
    <property type="entry name" value="Aldehyde Dehydrogenase, Chain A, domain 2"/>
    <property type="match status" value="1"/>
</dbReference>
<feature type="domain" description="Aldehyde dehydrogenase" evidence="2">
    <location>
        <begin position="12"/>
        <end position="273"/>
    </location>
</feature>
<dbReference type="SUPFAM" id="SSF53720">
    <property type="entry name" value="ALDH-like"/>
    <property type="match status" value="1"/>
</dbReference>
<name>A0A1I5IDX5_9FIRM</name>
<dbReference type="GO" id="GO:0016620">
    <property type="term" value="F:oxidoreductase activity, acting on the aldehyde or oxo group of donors, NAD or NADP as acceptor"/>
    <property type="evidence" value="ECO:0007669"/>
    <property type="project" value="InterPro"/>
</dbReference>
<dbReference type="RefSeq" id="WP_091688405.1">
    <property type="nucleotide sequence ID" value="NZ_BAABFM010000045.1"/>
</dbReference>